<name>D1C891_SPHTD</name>
<organism evidence="1 2">
    <name type="scientific">Sphaerobacter thermophilus (strain ATCC 49802 / DSM 20745 / KCCM 41009 / NCIMB 13125 / S 6022)</name>
    <dbReference type="NCBI Taxonomy" id="479434"/>
    <lineage>
        <taxon>Bacteria</taxon>
        <taxon>Pseudomonadati</taxon>
        <taxon>Thermomicrobiota</taxon>
        <taxon>Thermomicrobia</taxon>
        <taxon>Sphaerobacterales</taxon>
        <taxon>Sphaerobacterineae</taxon>
        <taxon>Sphaerobacteraceae</taxon>
        <taxon>Sphaerobacter</taxon>
    </lineage>
</organism>
<evidence type="ECO:0000313" key="1">
    <source>
        <dbReference type="EMBL" id="ACZ40034.1"/>
    </source>
</evidence>
<dbReference type="EMBL" id="CP001824">
    <property type="protein sequence ID" value="ACZ40034.1"/>
    <property type="molecule type" value="Genomic_DNA"/>
</dbReference>
<dbReference type="InParanoid" id="D1C891"/>
<dbReference type="RefSeq" id="WP_012873072.1">
    <property type="nucleotide sequence ID" value="NC_013524.1"/>
</dbReference>
<keyword evidence="2" id="KW-1185">Reference proteome</keyword>
<dbReference type="HOGENOM" id="CLU_192347_0_0_0"/>
<proteinExistence type="predicted"/>
<dbReference type="eggNOG" id="ENOG5030TDR">
    <property type="taxonomic scope" value="Bacteria"/>
</dbReference>
<protein>
    <submittedName>
        <fullName evidence="1">Uncharacterized protein</fullName>
    </submittedName>
</protein>
<sequence>MTSDQRSVVDQVLTHLCHKGLYGDVVEWCEMRNDCVYVVTCPECRTSFTLLDEEYEALIERIEQAGLACGVRPVSA</sequence>
<evidence type="ECO:0000313" key="2">
    <source>
        <dbReference type="Proteomes" id="UP000002027"/>
    </source>
</evidence>
<gene>
    <name evidence="1" type="ordered locus">Sthe_2620</name>
</gene>
<dbReference type="AlphaFoldDB" id="D1C891"/>
<reference evidence="2" key="1">
    <citation type="submission" date="2009-11" db="EMBL/GenBank/DDBJ databases">
        <title>The complete chromosome 2 of Sphaerobacter thermophilus DSM 20745.</title>
        <authorList>
            <person name="Lucas S."/>
            <person name="Copeland A."/>
            <person name="Lapidus A."/>
            <person name="Glavina del Rio T."/>
            <person name="Dalin E."/>
            <person name="Tice H."/>
            <person name="Bruce D."/>
            <person name="Goodwin L."/>
            <person name="Pitluck S."/>
            <person name="Kyrpides N."/>
            <person name="Mavromatis K."/>
            <person name="Ivanova N."/>
            <person name="Mikhailova N."/>
            <person name="LaButti K.M."/>
            <person name="Clum A."/>
            <person name="Sun H.I."/>
            <person name="Brettin T."/>
            <person name="Detter J.C."/>
            <person name="Han C."/>
            <person name="Larimer F."/>
            <person name="Land M."/>
            <person name="Hauser L."/>
            <person name="Markowitz V."/>
            <person name="Cheng J.F."/>
            <person name="Hugenholtz P."/>
            <person name="Woyke T."/>
            <person name="Wu D."/>
            <person name="Steenblock K."/>
            <person name="Schneider S."/>
            <person name="Pukall R."/>
            <person name="Goeker M."/>
            <person name="Klenk H.P."/>
            <person name="Eisen J.A."/>
        </authorList>
    </citation>
    <scope>NUCLEOTIDE SEQUENCE [LARGE SCALE GENOMIC DNA]</scope>
    <source>
        <strain evidence="2">ATCC 49802 / DSM 20745 / S 6022</strain>
    </source>
</reference>
<dbReference type="Proteomes" id="UP000002027">
    <property type="component" value="Chromosome 2"/>
</dbReference>
<reference evidence="1 2" key="2">
    <citation type="journal article" date="2010" name="Stand. Genomic Sci.">
        <title>Complete genome sequence of Desulfohalobium retbaense type strain (HR(100)).</title>
        <authorList>
            <person name="Spring S."/>
            <person name="Nolan M."/>
            <person name="Lapidus A."/>
            <person name="Glavina Del Rio T."/>
            <person name="Copeland A."/>
            <person name="Tice H."/>
            <person name="Cheng J.F."/>
            <person name="Lucas S."/>
            <person name="Land M."/>
            <person name="Chen F."/>
            <person name="Bruce D."/>
            <person name="Goodwin L."/>
            <person name="Pitluck S."/>
            <person name="Ivanova N."/>
            <person name="Mavromatis K."/>
            <person name="Mikhailova N."/>
            <person name="Pati A."/>
            <person name="Chen A."/>
            <person name="Palaniappan K."/>
            <person name="Hauser L."/>
            <person name="Chang Y.J."/>
            <person name="Jeffries C.D."/>
            <person name="Munk C."/>
            <person name="Kiss H."/>
            <person name="Chain P."/>
            <person name="Han C."/>
            <person name="Brettin T."/>
            <person name="Detter J.C."/>
            <person name="Schuler E."/>
            <person name="Goker M."/>
            <person name="Rohde M."/>
            <person name="Bristow J."/>
            <person name="Eisen J.A."/>
            <person name="Markowitz V."/>
            <person name="Hugenholtz P."/>
            <person name="Kyrpides N.C."/>
            <person name="Klenk H.P."/>
        </authorList>
    </citation>
    <scope>NUCLEOTIDE SEQUENCE [LARGE SCALE GENOMIC DNA]</scope>
    <source>
        <strain evidence="2">ATCC 49802 / DSM 20745 / S 6022</strain>
    </source>
</reference>
<accession>D1C891</accession>
<dbReference type="OrthoDB" id="166539at2"/>
<dbReference type="KEGG" id="sti:Sthe_2620"/>